<feature type="region of interest" description="Disordered" evidence="1">
    <location>
        <begin position="714"/>
        <end position="765"/>
    </location>
</feature>
<feature type="region of interest" description="Disordered" evidence="1">
    <location>
        <begin position="1"/>
        <end position="22"/>
    </location>
</feature>
<accession>M0M9J9</accession>
<feature type="compositionally biased region" description="Polar residues" evidence="1">
    <location>
        <begin position="492"/>
        <end position="503"/>
    </location>
</feature>
<gene>
    <name evidence="2" type="ORF">C447_02672</name>
</gene>
<feature type="compositionally biased region" description="Basic and acidic residues" evidence="1">
    <location>
        <begin position="522"/>
        <end position="533"/>
    </location>
</feature>
<dbReference type="AlphaFoldDB" id="M0M9J9"/>
<organism evidence="2 3">
    <name type="scientific">Halococcus hamelinensis 100A6</name>
    <dbReference type="NCBI Taxonomy" id="1132509"/>
    <lineage>
        <taxon>Archaea</taxon>
        <taxon>Methanobacteriati</taxon>
        <taxon>Methanobacteriota</taxon>
        <taxon>Stenosarchaea group</taxon>
        <taxon>Halobacteria</taxon>
        <taxon>Halobacteriales</taxon>
        <taxon>Halococcaceae</taxon>
        <taxon>Halococcus</taxon>
    </lineage>
</organism>
<comment type="caution">
    <text evidence="2">The sequence shown here is derived from an EMBL/GenBank/DDBJ whole genome shotgun (WGS) entry which is preliminary data.</text>
</comment>
<feature type="region of interest" description="Disordered" evidence="1">
    <location>
        <begin position="478"/>
        <end position="577"/>
    </location>
</feature>
<dbReference type="eggNOG" id="arCOG02376">
    <property type="taxonomic scope" value="Archaea"/>
</dbReference>
<sequence>MSEPVRLSGANSKTYAERLLTSNSPDEVQSVIDELERSLSEQEESSEIKWVPLGNDENNYSDVYTQASSPMAAFSELPLNAEDSLTLRFYEEALAIGDNPRARSMKEAAQADWVDLEAAELEIIADGSAPKKGNQLNLTVRDNGKGKARSEFEDFVGLHAPGLKKQDFDFLQGQYGMGSTAVMQFAGNIEEEYNERAFKFIASASVHEPGEWSWTLIHDKPRKSQVEYLTVNGEFPTFDGTFGEALTEKFRESYPEKYDFEKNTTIPDPQSHGAFVKVYDYQTNASRTMISGDEGFRHKFERSVVDSPYPIQLTDLRYNSKFPQSSTRGFLQELEDGNEHLLEGKEHLSVDTGSETLGERDITVLLFKDDDRLEDSTEKSKFVSDTSTHRDSSGRTGVQNDHAVMLTINGQTHASKRKYFLKSLGYSKVASDTVVVVEFDDLANLGMVNMFSPSRDTLKDSPQANKFLSALEDALEGSDLLTDEEERRRAQRGNTDPATNTETFAEFIERNPEVGNFMATGERIRAPRIRPSDEGEATPPDITDDSLTDHTDTGAGDSDGDDGPHAPKLPTFLTPIEEYDPGSAEHVLWDDDGPMPVEIPVDSPATIRFATDTQSNYLARDVLSGSLEVSHPSQLRAVELQDGLLTLTIDPSDDAEPGETFPLSVTLTRPDPRDCSAIDDPAEAYPEQAGAGMLTDGGVDVDISPLTASCRLEYCSEEPEPWNSPSGDGRDEDTGDADSSGDDGAGTDDQDGAEGDDGVTDDWDFEMPDIAYVYEENWRTDDEGEPLDPEKFNADDAEDFNEHTLIHIDPSQDGTISGLSLTINMDAAALRSFIVGRNVKDNWKEFVERHYELAMVFYTITMYRNYVEEYGTSIEGTDLITTEVVARSINALAPTLMPTIIPDDQLDRITE</sequence>
<evidence type="ECO:0000256" key="1">
    <source>
        <dbReference type="SAM" id="MobiDB-lite"/>
    </source>
</evidence>
<evidence type="ECO:0000313" key="3">
    <source>
        <dbReference type="Proteomes" id="UP000011566"/>
    </source>
</evidence>
<feature type="region of interest" description="Disordered" evidence="1">
    <location>
        <begin position="652"/>
        <end position="672"/>
    </location>
</feature>
<keyword evidence="3" id="KW-1185">Reference proteome</keyword>
<feature type="region of interest" description="Disordered" evidence="1">
    <location>
        <begin position="377"/>
        <end position="398"/>
    </location>
</feature>
<evidence type="ECO:0000313" key="2">
    <source>
        <dbReference type="EMBL" id="EMA41065.1"/>
    </source>
</evidence>
<proteinExistence type="predicted"/>
<name>M0M9J9_9EURY</name>
<feature type="compositionally biased region" description="Polar residues" evidence="1">
    <location>
        <begin position="9"/>
        <end position="22"/>
    </location>
</feature>
<dbReference type="PATRIC" id="fig|1132509.6.peg.631"/>
<dbReference type="Proteomes" id="UP000011566">
    <property type="component" value="Unassembled WGS sequence"/>
</dbReference>
<dbReference type="RefSeq" id="WP_007690618.1">
    <property type="nucleotide sequence ID" value="NZ_AJRK01000026.1"/>
</dbReference>
<feature type="compositionally biased region" description="Acidic residues" evidence="1">
    <location>
        <begin position="730"/>
        <end position="765"/>
    </location>
</feature>
<protein>
    <submittedName>
        <fullName evidence="2">Uncharacterized protein</fullName>
    </submittedName>
</protein>
<dbReference type="EMBL" id="AOMB01000007">
    <property type="protein sequence ID" value="EMA41065.1"/>
    <property type="molecule type" value="Genomic_DNA"/>
</dbReference>
<reference evidence="2 3" key="1">
    <citation type="journal article" date="2014" name="PLoS Genet.">
        <title>Phylogenetically driven sequencing of extremely halophilic archaea reveals strategies for static and dynamic osmo-response.</title>
        <authorList>
            <person name="Becker E.A."/>
            <person name="Seitzer P.M."/>
            <person name="Tritt A."/>
            <person name="Larsen D."/>
            <person name="Krusor M."/>
            <person name="Yao A.I."/>
            <person name="Wu D."/>
            <person name="Madern D."/>
            <person name="Eisen J.A."/>
            <person name="Darling A.E."/>
            <person name="Facciotti M.T."/>
        </authorList>
    </citation>
    <scope>NUCLEOTIDE SEQUENCE [LARGE SCALE GENOMIC DNA]</scope>
    <source>
        <strain evidence="2 3">100A6</strain>
    </source>
</reference>
<dbReference type="OrthoDB" id="359388at2157"/>
<feature type="compositionally biased region" description="Basic and acidic residues" evidence="1">
    <location>
        <begin position="377"/>
        <end position="393"/>
    </location>
</feature>